<protein>
    <recommendedName>
        <fullName evidence="2">LptD C-terminal domain-containing protein</fullName>
    </recommendedName>
</protein>
<feature type="non-terminal residue" evidence="1">
    <location>
        <position position="208"/>
    </location>
</feature>
<sequence length="208" mass="24291">MSAQHLFSTLHYDLRLKENNSSFLPVSKDSDFKKEILGFQLCLKPIISSSIAFGNSEFNNMSFGVLFFSKINNKLSCLVDYEYYKGTQTDIINNFIQEYRVFPGKGKIDKIGDKYSFSNLNYRIAYNISKNFDLDIGQSKHFIGNGYRSLLLSDNSCNYPFLRFTTSFWKVKYTNLYTTFVDIRNYPMERKKHATLHYLDLHISNNLS</sequence>
<organism evidence="1">
    <name type="scientific">marine metagenome</name>
    <dbReference type="NCBI Taxonomy" id="408172"/>
    <lineage>
        <taxon>unclassified sequences</taxon>
        <taxon>metagenomes</taxon>
        <taxon>ecological metagenomes</taxon>
    </lineage>
</organism>
<dbReference type="EMBL" id="UINC01141934">
    <property type="protein sequence ID" value="SVD29974.1"/>
    <property type="molecule type" value="Genomic_DNA"/>
</dbReference>
<name>A0A382U6P3_9ZZZZ</name>
<reference evidence="1" key="1">
    <citation type="submission" date="2018-05" db="EMBL/GenBank/DDBJ databases">
        <authorList>
            <person name="Lanie J.A."/>
            <person name="Ng W.-L."/>
            <person name="Kazmierczak K.M."/>
            <person name="Andrzejewski T.M."/>
            <person name="Davidsen T.M."/>
            <person name="Wayne K.J."/>
            <person name="Tettelin H."/>
            <person name="Glass J.I."/>
            <person name="Rusch D."/>
            <person name="Podicherti R."/>
            <person name="Tsui H.-C.T."/>
            <person name="Winkler M.E."/>
        </authorList>
    </citation>
    <scope>NUCLEOTIDE SEQUENCE</scope>
</reference>
<dbReference type="AlphaFoldDB" id="A0A382U6P3"/>
<accession>A0A382U6P3</accession>
<evidence type="ECO:0008006" key="2">
    <source>
        <dbReference type="Google" id="ProtNLM"/>
    </source>
</evidence>
<gene>
    <name evidence="1" type="ORF">METZ01_LOCUS382828</name>
</gene>
<dbReference type="InterPro" id="IPR038636">
    <property type="entry name" value="Wzi_sf"/>
</dbReference>
<dbReference type="Gene3D" id="2.40.160.130">
    <property type="entry name" value="Capsule assembly protein Wzi"/>
    <property type="match status" value="1"/>
</dbReference>
<evidence type="ECO:0000313" key="1">
    <source>
        <dbReference type="EMBL" id="SVD29974.1"/>
    </source>
</evidence>
<proteinExistence type="predicted"/>